<proteinExistence type="predicted"/>
<name>A0ABP6JE28_9ACTN</name>
<feature type="signal peptide" evidence="1">
    <location>
        <begin position="1"/>
        <end position="24"/>
    </location>
</feature>
<reference evidence="3" key="1">
    <citation type="journal article" date="2019" name="Int. J. Syst. Evol. Microbiol.">
        <title>The Global Catalogue of Microorganisms (GCM) 10K type strain sequencing project: providing services to taxonomists for standard genome sequencing and annotation.</title>
        <authorList>
            <consortium name="The Broad Institute Genomics Platform"/>
            <consortium name="The Broad Institute Genome Sequencing Center for Infectious Disease"/>
            <person name="Wu L."/>
            <person name="Ma J."/>
        </authorList>
    </citation>
    <scope>NUCLEOTIDE SEQUENCE [LARGE SCALE GENOMIC DNA]</scope>
    <source>
        <strain evidence="3">JCM 9088</strain>
    </source>
</reference>
<comment type="caution">
    <text evidence="2">The sequence shown here is derived from an EMBL/GenBank/DDBJ whole genome shotgun (WGS) entry which is preliminary data.</text>
</comment>
<dbReference type="Proteomes" id="UP001500403">
    <property type="component" value="Unassembled WGS sequence"/>
</dbReference>
<organism evidence="2 3">
    <name type="scientific">Streptomyces enissocaesilis</name>
    <dbReference type="NCBI Taxonomy" id="332589"/>
    <lineage>
        <taxon>Bacteria</taxon>
        <taxon>Bacillati</taxon>
        <taxon>Actinomycetota</taxon>
        <taxon>Actinomycetes</taxon>
        <taxon>Kitasatosporales</taxon>
        <taxon>Streptomycetaceae</taxon>
        <taxon>Streptomyces</taxon>
        <taxon>Streptomyces rochei group</taxon>
    </lineage>
</organism>
<dbReference type="EMBL" id="BAAAUD010000013">
    <property type="protein sequence ID" value="GAA2929840.1"/>
    <property type="molecule type" value="Genomic_DNA"/>
</dbReference>
<protein>
    <recommendedName>
        <fullName evidence="4">DUF3168 domain-containing protein</fullName>
    </recommendedName>
</protein>
<evidence type="ECO:0000313" key="3">
    <source>
        <dbReference type="Proteomes" id="UP001500403"/>
    </source>
</evidence>
<keyword evidence="3" id="KW-1185">Reference proteome</keyword>
<feature type="chain" id="PRO_5047083356" description="DUF3168 domain-containing protein" evidence="1">
    <location>
        <begin position="25"/>
        <end position="155"/>
    </location>
</feature>
<gene>
    <name evidence="2" type="ORF">GCM10010446_13070</name>
</gene>
<evidence type="ECO:0000256" key="1">
    <source>
        <dbReference type="SAM" id="SignalP"/>
    </source>
</evidence>
<dbReference type="RefSeq" id="WP_344492049.1">
    <property type="nucleotide sequence ID" value="NZ_BAAAUD010000013.1"/>
</dbReference>
<evidence type="ECO:0008006" key="4">
    <source>
        <dbReference type="Google" id="ProtNLM"/>
    </source>
</evidence>
<evidence type="ECO:0000313" key="2">
    <source>
        <dbReference type="EMBL" id="GAA2929840.1"/>
    </source>
</evidence>
<accession>A0ABP6JE28</accession>
<keyword evidence="1" id="KW-0732">Signal</keyword>
<sequence length="155" mass="16154">MATSRVPAAIDALLAILRAAPALAEVTIIDGPPVGDMADADLVAVGWSPSAEAGAELAQDFASAGARTRDEDFTVTGWIESWSGDSDVAPRRTRAFALLAVVEDAIRATGPNPDAPTLNGAVLWAHLTRAQLQQFSTDQGIRAGLAFTVSCRARI</sequence>